<feature type="region of interest" description="Disordered" evidence="2">
    <location>
        <begin position="1"/>
        <end position="21"/>
    </location>
</feature>
<protein>
    <recommendedName>
        <fullName evidence="4">EamA domain-containing protein</fullName>
    </recommendedName>
</protein>
<proteinExistence type="inferred from homology"/>
<keyword evidence="3" id="KW-0812">Transmembrane</keyword>
<feature type="transmembrane region" description="Helical" evidence="3">
    <location>
        <begin position="49"/>
        <end position="69"/>
    </location>
</feature>
<feature type="transmembrane region" description="Helical" evidence="3">
    <location>
        <begin position="175"/>
        <end position="192"/>
    </location>
</feature>
<reference evidence="5" key="1">
    <citation type="submission" date="2021-01" db="EMBL/GenBank/DDBJ databases">
        <authorList>
            <person name="Corre E."/>
            <person name="Pelletier E."/>
            <person name="Niang G."/>
            <person name="Scheremetjew M."/>
            <person name="Finn R."/>
            <person name="Kale V."/>
            <person name="Holt S."/>
            <person name="Cochrane G."/>
            <person name="Meng A."/>
            <person name="Brown T."/>
            <person name="Cohen L."/>
        </authorList>
    </citation>
    <scope>NUCLEOTIDE SEQUENCE</scope>
    <source>
        <strain evidence="5">SAG 11-49</strain>
    </source>
</reference>
<feature type="transmembrane region" description="Helical" evidence="3">
    <location>
        <begin position="198"/>
        <end position="217"/>
    </location>
</feature>
<dbReference type="InterPro" id="IPR000620">
    <property type="entry name" value="EamA_dom"/>
</dbReference>
<dbReference type="Pfam" id="PF00892">
    <property type="entry name" value="EamA"/>
    <property type="match status" value="1"/>
</dbReference>
<evidence type="ECO:0000256" key="3">
    <source>
        <dbReference type="SAM" id="Phobius"/>
    </source>
</evidence>
<feature type="transmembrane region" description="Helical" evidence="3">
    <location>
        <begin position="81"/>
        <end position="98"/>
    </location>
</feature>
<dbReference type="SUPFAM" id="SSF103481">
    <property type="entry name" value="Multidrug resistance efflux transporter EmrE"/>
    <property type="match status" value="1"/>
</dbReference>
<comment type="similarity">
    <text evidence="1">Belongs to the drug/metabolite transporter (DMT) superfamily. Plant drug/metabolite exporter (P-DME) (TC 2.A.7.4) family.</text>
</comment>
<feature type="transmembrane region" description="Helical" evidence="3">
    <location>
        <begin position="142"/>
        <end position="163"/>
    </location>
</feature>
<feature type="transmembrane region" description="Helical" evidence="3">
    <location>
        <begin position="304"/>
        <end position="324"/>
    </location>
</feature>
<dbReference type="AlphaFoldDB" id="A0A7S0S135"/>
<feature type="transmembrane region" description="Helical" evidence="3">
    <location>
        <begin position="118"/>
        <end position="136"/>
    </location>
</feature>
<gene>
    <name evidence="5" type="ORF">CLEI1391_LOCUS16875</name>
</gene>
<feature type="transmembrane region" description="Helical" evidence="3">
    <location>
        <begin position="271"/>
        <end position="292"/>
    </location>
</feature>
<keyword evidence="3" id="KW-1133">Transmembrane helix</keyword>
<dbReference type="PANTHER" id="PTHR22911">
    <property type="entry name" value="ACYL-MALONYL CONDENSING ENZYME-RELATED"/>
    <property type="match status" value="1"/>
</dbReference>
<name>A0A7S0S135_9CHLO</name>
<accession>A0A7S0S135</accession>
<evidence type="ECO:0000256" key="2">
    <source>
        <dbReference type="SAM" id="MobiDB-lite"/>
    </source>
</evidence>
<dbReference type="GO" id="GO:0016020">
    <property type="term" value="C:membrane"/>
    <property type="evidence" value="ECO:0007669"/>
    <property type="project" value="InterPro"/>
</dbReference>
<feature type="transmembrane region" description="Helical" evidence="3">
    <location>
        <begin position="229"/>
        <end position="251"/>
    </location>
</feature>
<feature type="transmembrane region" description="Helical" evidence="3">
    <location>
        <begin position="330"/>
        <end position="350"/>
    </location>
</feature>
<organism evidence="5">
    <name type="scientific">Chlamydomonas leiostraca</name>
    <dbReference type="NCBI Taxonomy" id="1034604"/>
    <lineage>
        <taxon>Eukaryota</taxon>
        <taxon>Viridiplantae</taxon>
        <taxon>Chlorophyta</taxon>
        <taxon>core chlorophytes</taxon>
        <taxon>Chlorophyceae</taxon>
        <taxon>CS clade</taxon>
        <taxon>Chlamydomonadales</taxon>
        <taxon>Chlamydomonadaceae</taxon>
        <taxon>Chlamydomonas</taxon>
    </lineage>
</organism>
<dbReference type="EMBL" id="HBFB01030221">
    <property type="protein sequence ID" value="CAD8692692.1"/>
    <property type="molecule type" value="Transcribed_RNA"/>
</dbReference>
<keyword evidence="3" id="KW-0472">Membrane</keyword>
<dbReference type="InterPro" id="IPR037185">
    <property type="entry name" value="EmrE-like"/>
</dbReference>
<evidence type="ECO:0000259" key="4">
    <source>
        <dbReference type="Pfam" id="PF00892"/>
    </source>
</evidence>
<dbReference type="PANTHER" id="PTHR22911:SF76">
    <property type="entry name" value="EAMA DOMAIN-CONTAINING PROTEIN"/>
    <property type="match status" value="1"/>
</dbReference>
<evidence type="ECO:0000256" key="1">
    <source>
        <dbReference type="ARBA" id="ARBA00007635"/>
    </source>
</evidence>
<sequence length="427" mass="45108">MRSWLGGGGREHAPGSDEDAWTRLDPSPVLTVDVFKDACKWRPSSGIPLFAWPMLFAAVLAISSAATAFERMKEVPPITLAAWRLQLTTVLLLIGAVYQWRTGMDVEVRAQALGSWRLVLGSGTCLAIHFGSWVWGLQHTSLTHSLLFVCCAPLLMALGMWALRMSISRGEVGGTLLGFLGGVLLAVGPRSAREAQEVTVAGDLASLMAAVAFVGYMAAGRTLRRFMPIFVYAAPVTGVAAAQLTLLGLAFERHTVIGASNDGVLGWLASARYAPWVVYLAVGPGIVGHTGFNTLLRYLTPLTVSLAFQLEPLVGTLIGWAAGVAPAPGWSTYVGGAVVLASTCAVTYAATQRELREERKGVAALELENVFTSEEGEAMLLPVSQPAAGLAGGDYDDRLDGTATESDALLGHGHAHLRHGTSNGGLM</sequence>
<feature type="domain" description="EamA" evidence="4">
    <location>
        <begin position="54"/>
        <end position="185"/>
    </location>
</feature>
<evidence type="ECO:0000313" key="5">
    <source>
        <dbReference type="EMBL" id="CAD8692692.1"/>
    </source>
</evidence>